<sequence>MLPTGHEPWEEAVRRGESPSLVAALTAGHGGRLDGSWRAARRVMKGGSTGHEGRLGGVEGTRFCVHGG</sequence>
<reference evidence="1" key="1">
    <citation type="submission" date="2020-02" db="EMBL/GenBank/DDBJ databases">
        <authorList>
            <person name="Meier V. D."/>
        </authorList>
    </citation>
    <scope>NUCLEOTIDE SEQUENCE</scope>
    <source>
        <strain evidence="1">AVDCRST_MAG24</strain>
    </source>
</reference>
<organism evidence="1">
    <name type="scientific">uncultured Nocardioidaceae bacterium</name>
    <dbReference type="NCBI Taxonomy" id="253824"/>
    <lineage>
        <taxon>Bacteria</taxon>
        <taxon>Bacillati</taxon>
        <taxon>Actinomycetota</taxon>
        <taxon>Actinomycetes</taxon>
        <taxon>Propionibacteriales</taxon>
        <taxon>Nocardioidaceae</taxon>
        <taxon>environmental samples</taxon>
    </lineage>
</organism>
<proteinExistence type="predicted"/>
<name>A0A6J4M307_9ACTN</name>
<gene>
    <name evidence="1" type="ORF">AVDCRST_MAG24-1561</name>
</gene>
<evidence type="ECO:0000313" key="1">
    <source>
        <dbReference type="EMBL" id="CAA9346727.1"/>
    </source>
</evidence>
<accession>A0A6J4M307</accession>
<protein>
    <submittedName>
        <fullName evidence="1">Uncharacterized protein</fullName>
    </submittedName>
</protein>
<dbReference type="EMBL" id="CADCUF010000229">
    <property type="protein sequence ID" value="CAA9346727.1"/>
    <property type="molecule type" value="Genomic_DNA"/>
</dbReference>
<dbReference type="AlphaFoldDB" id="A0A6J4M307"/>